<feature type="compositionally biased region" description="Basic and acidic residues" evidence="17">
    <location>
        <begin position="827"/>
        <end position="843"/>
    </location>
</feature>
<evidence type="ECO:0000256" key="12">
    <source>
        <dbReference type="ARBA" id="ARBA00023273"/>
    </source>
</evidence>
<dbReference type="GO" id="GO:0005540">
    <property type="term" value="F:hyaluronic acid binding"/>
    <property type="evidence" value="ECO:0007669"/>
    <property type="project" value="UniProtKB-KW"/>
</dbReference>
<feature type="compositionally biased region" description="Low complexity" evidence="17">
    <location>
        <begin position="1152"/>
        <end position="1171"/>
    </location>
</feature>
<feature type="compositionally biased region" description="Acidic residues" evidence="17">
    <location>
        <begin position="603"/>
        <end position="619"/>
    </location>
</feature>
<evidence type="ECO:0000256" key="7">
    <source>
        <dbReference type="ARBA" id="ARBA00022729"/>
    </source>
</evidence>
<feature type="region of interest" description="Disordered" evidence="17">
    <location>
        <begin position="511"/>
        <end position="530"/>
    </location>
</feature>
<keyword evidence="5" id="KW-0272">Extracellular matrix</keyword>
<comment type="caution">
    <text evidence="20">The sequence shown here is derived from an EMBL/GenBank/DDBJ whole genome shotgun (WGS) entry which is preliminary data.</text>
</comment>
<keyword evidence="21" id="KW-1185">Reference proteome</keyword>
<keyword evidence="13" id="KW-0373">Hyaluronic acid</keyword>
<evidence type="ECO:0000256" key="1">
    <source>
        <dbReference type="ARBA" id="ARBA00004437"/>
    </source>
</evidence>
<keyword evidence="7 18" id="KW-0732">Signal</keyword>
<feature type="region of interest" description="Disordered" evidence="17">
    <location>
        <begin position="1126"/>
        <end position="1177"/>
    </location>
</feature>
<feature type="region of interest" description="Disordered" evidence="17">
    <location>
        <begin position="372"/>
        <end position="391"/>
    </location>
</feature>
<dbReference type="GO" id="GO:0008201">
    <property type="term" value="F:heparin binding"/>
    <property type="evidence" value="ECO:0007669"/>
    <property type="project" value="UniProtKB-KW"/>
</dbReference>
<evidence type="ECO:0000259" key="19">
    <source>
        <dbReference type="PROSITE" id="PS50024"/>
    </source>
</evidence>
<keyword evidence="9" id="KW-0730">Sialic acid</keyword>
<evidence type="ECO:0000313" key="21">
    <source>
        <dbReference type="Proteomes" id="UP001187415"/>
    </source>
</evidence>
<feature type="compositionally biased region" description="Low complexity" evidence="17">
    <location>
        <begin position="844"/>
        <end position="854"/>
    </location>
</feature>
<dbReference type="EMBL" id="JAUPFM010000003">
    <property type="protein sequence ID" value="KAK2855854.1"/>
    <property type="molecule type" value="Genomic_DNA"/>
</dbReference>
<feature type="compositionally biased region" description="Acidic residues" evidence="17">
    <location>
        <begin position="630"/>
        <end position="648"/>
    </location>
</feature>
<feature type="domain" description="SEA" evidence="19">
    <location>
        <begin position="1293"/>
        <end position="1406"/>
    </location>
</feature>
<dbReference type="PROSITE" id="PS01186">
    <property type="entry name" value="EGF_2"/>
    <property type="match status" value="1"/>
</dbReference>
<dbReference type="PROSITE" id="PS50024">
    <property type="entry name" value="SEA"/>
    <property type="match status" value="2"/>
</dbReference>
<gene>
    <name evidence="20" type="ORF">Q5P01_004589</name>
</gene>
<evidence type="ECO:0000256" key="16">
    <source>
        <dbReference type="ARBA" id="ARBA00045407"/>
    </source>
</evidence>
<proteinExistence type="predicted"/>
<protein>
    <recommendedName>
        <fullName evidence="14">Interphotoreceptor matrix proteoglycan 1</fullName>
    </recommendedName>
    <alternativeName>
        <fullName evidence="15">Sialoprotein associated with cones and rods</fullName>
    </alternativeName>
</protein>
<reference evidence="20" key="1">
    <citation type="submission" date="2023-07" db="EMBL/GenBank/DDBJ databases">
        <title>Chromosome-level Genome Assembly of Striped Snakehead (Channa striata).</title>
        <authorList>
            <person name="Liu H."/>
        </authorList>
    </citation>
    <scope>NUCLEOTIDE SEQUENCE</scope>
    <source>
        <strain evidence="20">Gz</strain>
        <tissue evidence="20">Muscle</tissue>
    </source>
</reference>
<evidence type="ECO:0000256" key="10">
    <source>
        <dbReference type="ARBA" id="ARBA00023170"/>
    </source>
</evidence>
<feature type="domain" description="SEA" evidence="19">
    <location>
        <begin position="236"/>
        <end position="357"/>
    </location>
</feature>
<dbReference type="InterPro" id="IPR000082">
    <property type="entry name" value="SEA_dom"/>
</dbReference>
<feature type="compositionally biased region" description="Acidic residues" evidence="17">
    <location>
        <begin position="746"/>
        <end position="758"/>
    </location>
</feature>
<feature type="compositionally biased region" description="Low complexity" evidence="17">
    <location>
        <begin position="620"/>
        <end position="629"/>
    </location>
</feature>
<keyword evidence="4" id="KW-0964">Secreted</keyword>
<organism evidence="20 21">
    <name type="scientific">Channa striata</name>
    <name type="common">Snakehead murrel</name>
    <name type="synonym">Ophicephalus striatus</name>
    <dbReference type="NCBI Taxonomy" id="64152"/>
    <lineage>
        <taxon>Eukaryota</taxon>
        <taxon>Metazoa</taxon>
        <taxon>Chordata</taxon>
        <taxon>Craniata</taxon>
        <taxon>Vertebrata</taxon>
        <taxon>Euteleostomi</taxon>
        <taxon>Actinopterygii</taxon>
        <taxon>Neopterygii</taxon>
        <taxon>Teleostei</taxon>
        <taxon>Neoteleostei</taxon>
        <taxon>Acanthomorphata</taxon>
        <taxon>Anabantaria</taxon>
        <taxon>Anabantiformes</taxon>
        <taxon>Channoidei</taxon>
        <taxon>Channidae</taxon>
        <taxon>Channa</taxon>
    </lineage>
</organism>
<dbReference type="PANTHER" id="PTHR12199">
    <property type="entry name" value="INTERPHOTORECEPTOR MATRIX PROTEOGLYCAN"/>
    <property type="match status" value="1"/>
</dbReference>
<sequence length="1508" mass="163992">MLWEFGLVLLFLAPQAAGIKESSVRLDSGVETDSHGSVRLAELLKASTHTKHSGFELGRRRSKRSVFLHSGVKICPQETISEVLASHQAYYQLRVCQEAVWEAFRIFFDRIPGTAEYQRWVHTCQHESLCISDLAKNFSNSEEHMSMIHRRLNRMRDMRPPSREPATPAPMQEVPEIAGPEVQTDTPSAASVNISSTTVLLSPASASPNPAHDQSQAAEEVGEDSELPNVVPESPLQHVVEFSIDLVDPGYRELLDDPDSPQYIDLSQHLQDQMQHVFDELPGFKAIHVLRIRPGGISVHYSLLFENNLPKLNSDSDAGTSESAADSIFREMVTTALREEASLPVNLDSLNFNPETILLPALTSTSSAEVINESSEPDSHNELEVSTDDPEVDKTRLVVPLTPMEKENALVTLLDPTAVPDDETRTATGWMAESTNHPPAMEDISDKSGAIYGSETEPSNTRGEEEEWLIITHEIETIHHDETGELVSEYMPTPLVTLELETDSPFISLSPRQISDEDLSSVDEDSKTPSLVVTPTTSILITTPPAIEELPDLRLPAITGQPPTDPTANLQEQEEANVLPGEDGVPGSNSPGEDVSELKTEDQLLETEGELEVEPEEALDVLQLTPEPTEVSESEEEKVELSESDLEEKEVPHVSEPHEESKVENVEVAVNESEEVEEKELDNAATPIEVGLSDKSEPNVEPDSSTVEILTGGGEEVSEEEIGEDTGGIKVILRPETDPEPKKVDEDSEEVLQPDDGLEPGRDVSEFTGQEEKVVEATRPELIKPEAVDVEQEEIAGIPAPEEKVLEVLELEEKTVEGPVPGEADVLEQKPEEESVTGEKSDITELTTTGVGVTEDAEDAQKGVQVLELEQAPESAKKSEDVGEIPQPEEEEGLAVSVPNEEPVVISELPPEAEDGAGEGEVFENPEPEEASRTGEGTVVLPPAETLPGVSEPESTEEVVVEVPGPTRKAMDEPNPEEGIVANVEPELERDITEPPAESIKILQPEDSMENVHFGEETLEVGKDDEFLAPVDPDDRRPLEEGNLAVVATVTEPSEDVGEPDGEDPTTKELFIEEDADGLDSQVESDSGVAMATEAAKSDLEFEMSSDNAEVTAPDTRGTAEVAEVADDLPEETRERDTSVTAAPLPDAFLTPPADSVSVSEVSSPSSAPDSGLFEVAEESVIPAASEDDGSELEAHEPAVIIIDEDLEKVVEKGGTSPSSSPPAAEDVIDEVVKDLAVELDQTDHANPEENTPLDEGSGFPSVGADHSTVTVVAPPPVRYLTTPSMTTANHGRELVVFFSLRVTNMDFSEDLFNKTSPEYRTLENTFLDMLLPYLQANLTGFKKLEILNFRKGSVVVNSKMKFAKSVPYNITEAVHCVLEEFCSTAARNLRIQIDSRSLDVEPADQADPCKFLACDGFSRCVVNGWTKEARCLCEPGFVSVDGLPCQSVCVLQPDYCRGGECHLVPGHGAVCRFAGTCLSSRKSGLWLKMYDDSKLKRFLELGASREA</sequence>
<dbReference type="Proteomes" id="UP001187415">
    <property type="component" value="Unassembled WGS sequence"/>
</dbReference>
<dbReference type="SUPFAM" id="SSF82671">
    <property type="entry name" value="SEA domain"/>
    <property type="match status" value="2"/>
</dbReference>
<dbReference type="PANTHER" id="PTHR12199:SF3">
    <property type="entry name" value="INTERPHOTORECEPTOR MATRIX PROTEOGLYCAN 1"/>
    <property type="match status" value="1"/>
</dbReference>
<evidence type="ECO:0000313" key="20">
    <source>
        <dbReference type="EMBL" id="KAK2855854.1"/>
    </source>
</evidence>
<evidence type="ECO:0000256" key="9">
    <source>
        <dbReference type="ARBA" id="ARBA00022981"/>
    </source>
</evidence>
<evidence type="ECO:0000256" key="2">
    <source>
        <dbReference type="ARBA" id="ARBA00004504"/>
    </source>
</evidence>
<feature type="compositionally biased region" description="Basic and acidic residues" evidence="17">
    <location>
        <begin position="649"/>
        <end position="665"/>
    </location>
</feature>
<keyword evidence="11" id="KW-0325">Glycoprotein</keyword>
<keyword evidence="6" id="KW-0358">Heparin-binding</keyword>
<dbReference type="Pfam" id="PF01390">
    <property type="entry name" value="SEA"/>
    <property type="match status" value="2"/>
</dbReference>
<feature type="compositionally biased region" description="Polar residues" evidence="17">
    <location>
        <begin position="201"/>
        <end position="217"/>
    </location>
</feature>
<keyword evidence="10" id="KW-0675">Receptor</keyword>
<feature type="region of interest" description="Disordered" evidence="17">
    <location>
        <begin position="154"/>
        <end position="173"/>
    </location>
</feature>
<evidence type="ECO:0000256" key="6">
    <source>
        <dbReference type="ARBA" id="ARBA00022674"/>
    </source>
</evidence>
<evidence type="ECO:0000256" key="3">
    <source>
        <dbReference type="ARBA" id="ARBA00004593"/>
    </source>
</evidence>
<accession>A0AA88NBG8</accession>
<dbReference type="GO" id="GO:0001917">
    <property type="term" value="C:photoreceptor inner segment"/>
    <property type="evidence" value="ECO:0007669"/>
    <property type="project" value="UniProtKB-SubCell"/>
</dbReference>
<feature type="region of interest" description="Disordered" evidence="17">
    <location>
        <begin position="579"/>
        <end position="774"/>
    </location>
</feature>
<feature type="compositionally biased region" description="Acidic residues" evidence="17">
    <location>
        <begin position="911"/>
        <end position="929"/>
    </location>
</feature>
<feature type="region of interest" description="Disordered" evidence="17">
    <location>
        <begin position="815"/>
        <end position="856"/>
    </location>
</feature>
<feature type="signal peptide" evidence="18">
    <location>
        <begin position="1"/>
        <end position="18"/>
    </location>
</feature>
<keyword evidence="12" id="KW-0966">Cell projection</keyword>
<dbReference type="InterPro" id="IPR036364">
    <property type="entry name" value="SEA_dom_sf"/>
</dbReference>
<evidence type="ECO:0000256" key="8">
    <source>
        <dbReference type="ARBA" id="ARBA00022737"/>
    </source>
</evidence>
<name>A0AA88NBG8_CHASR</name>
<evidence type="ECO:0000256" key="5">
    <source>
        <dbReference type="ARBA" id="ARBA00022530"/>
    </source>
</evidence>
<evidence type="ECO:0000256" key="18">
    <source>
        <dbReference type="SAM" id="SignalP"/>
    </source>
</evidence>
<feature type="region of interest" description="Disordered" evidence="17">
    <location>
        <begin position="870"/>
        <end position="1010"/>
    </location>
</feature>
<dbReference type="GO" id="GO:0007601">
    <property type="term" value="P:visual perception"/>
    <property type="evidence" value="ECO:0007669"/>
    <property type="project" value="InterPro"/>
</dbReference>
<dbReference type="InterPro" id="IPR000742">
    <property type="entry name" value="EGF"/>
</dbReference>
<dbReference type="SMART" id="SM00200">
    <property type="entry name" value="SEA"/>
    <property type="match status" value="2"/>
</dbReference>
<evidence type="ECO:0000256" key="11">
    <source>
        <dbReference type="ARBA" id="ARBA00023180"/>
    </source>
</evidence>
<dbReference type="GO" id="GO:0033165">
    <property type="term" value="C:interphotoreceptor matrix"/>
    <property type="evidence" value="ECO:0007669"/>
    <property type="project" value="UniProtKB-SubCell"/>
</dbReference>
<feature type="compositionally biased region" description="Basic and acidic residues" evidence="17">
    <location>
        <begin position="759"/>
        <end position="774"/>
    </location>
</feature>
<keyword evidence="8" id="KW-0677">Repeat</keyword>
<evidence type="ECO:0000256" key="15">
    <source>
        <dbReference type="ARBA" id="ARBA00042018"/>
    </source>
</evidence>
<dbReference type="GO" id="GO:0001750">
    <property type="term" value="C:photoreceptor outer segment"/>
    <property type="evidence" value="ECO:0007669"/>
    <property type="project" value="UniProtKB-SubCell"/>
</dbReference>
<comment type="subcellular location">
    <subcellularLocation>
        <location evidence="2">Cell projection</location>
        <location evidence="2">Cilium</location>
        <location evidence="2">Photoreceptor outer segment</location>
    </subcellularLocation>
    <subcellularLocation>
        <location evidence="1">Photoreceptor inner segment</location>
    </subcellularLocation>
    <subcellularLocation>
        <location evidence="3">Secreted</location>
        <location evidence="3">Extracellular space</location>
        <location evidence="3">Extracellular matrix</location>
        <location evidence="3">Interphotoreceptor matrix</location>
    </subcellularLocation>
</comment>
<evidence type="ECO:0000256" key="17">
    <source>
        <dbReference type="SAM" id="MobiDB-lite"/>
    </source>
</evidence>
<feature type="region of interest" description="Disordered" evidence="17">
    <location>
        <begin position="201"/>
        <end position="230"/>
    </location>
</feature>
<feature type="chain" id="PRO_5041670988" description="Interphotoreceptor matrix proteoglycan 1" evidence="18">
    <location>
        <begin position="19"/>
        <end position="1508"/>
    </location>
</feature>
<dbReference type="Gene3D" id="3.30.70.960">
    <property type="entry name" value="SEA domain"/>
    <property type="match status" value="2"/>
</dbReference>
<comment type="function">
    <text evidence="16">Chondroitin sulfate-, heparin- and hyaluronan-binding protein. May serve to form a basic macromolecular scaffold comprising the insoluble interphotoreceptor matrix.</text>
</comment>
<dbReference type="InterPro" id="IPR039861">
    <property type="entry name" value="IMPG"/>
</dbReference>
<evidence type="ECO:0000256" key="14">
    <source>
        <dbReference type="ARBA" id="ARBA00040753"/>
    </source>
</evidence>
<evidence type="ECO:0000256" key="13">
    <source>
        <dbReference type="ARBA" id="ARBA00023290"/>
    </source>
</evidence>
<feature type="compositionally biased region" description="Basic and acidic residues" evidence="17">
    <location>
        <begin position="733"/>
        <end position="745"/>
    </location>
</feature>
<evidence type="ECO:0000256" key="4">
    <source>
        <dbReference type="ARBA" id="ARBA00022525"/>
    </source>
</evidence>